<feature type="chain" id="PRO_5022210636" description="CUB domain-containing protein" evidence="3">
    <location>
        <begin position="21"/>
        <end position="798"/>
    </location>
</feature>
<dbReference type="PROSITE" id="PS01180">
    <property type="entry name" value="CUB"/>
    <property type="match status" value="3"/>
</dbReference>
<evidence type="ECO:0000313" key="7">
    <source>
        <dbReference type="Proteomes" id="UP000318571"/>
    </source>
</evidence>
<protein>
    <recommendedName>
        <fullName evidence="8">CUB domain-containing protein</fullName>
    </recommendedName>
</protein>
<keyword evidence="1" id="KW-1015">Disulfide bond</keyword>
<feature type="domain" description="Peptidase S1" evidence="5">
    <location>
        <begin position="608"/>
        <end position="798"/>
    </location>
</feature>
<dbReference type="PANTHER" id="PTHR24252:SF7">
    <property type="entry name" value="HYALIN"/>
    <property type="match status" value="1"/>
</dbReference>
<feature type="domain" description="CUB" evidence="4">
    <location>
        <begin position="28"/>
        <end position="151"/>
    </location>
</feature>
<gene>
    <name evidence="6" type="ORF">TCAL_02555</name>
</gene>
<dbReference type="SUPFAM" id="SSF49854">
    <property type="entry name" value="Spermadhesin, CUB domain"/>
    <property type="match status" value="3"/>
</dbReference>
<accession>A0A553P7V6</accession>
<dbReference type="SMART" id="SM00042">
    <property type="entry name" value="CUB"/>
    <property type="match status" value="2"/>
</dbReference>
<dbReference type="InterPro" id="IPR001254">
    <property type="entry name" value="Trypsin_dom"/>
</dbReference>
<evidence type="ECO:0000256" key="2">
    <source>
        <dbReference type="PROSITE-ProRule" id="PRU00059"/>
    </source>
</evidence>
<dbReference type="GO" id="GO:0004252">
    <property type="term" value="F:serine-type endopeptidase activity"/>
    <property type="evidence" value="ECO:0007669"/>
    <property type="project" value="InterPro"/>
</dbReference>
<feature type="signal peptide" evidence="3">
    <location>
        <begin position="1"/>
        <end position="20"/>
    </location>
</feature>
<dbReference type="EMBL" id="VCGU01000007">
    <property type="protein sequence ID" value="TRY73762.1"/>
    <property type="molecule type" value="Genomic_DNA"/>
</dbReference>
<dbReference type="Gene3D" id="2.60.120.290">
    <property type="entry name" value="Spermadhesin, CUB domain"/>
    <property type="match status" value="3"/>
</dbReference>
<sequence>MRLVHTFALIVITLLNEGLASSDVEIQCNQDERIDFSTLSPGIRVIFKSHNEAGKTEYSPNTQCNYKMRRGNFCKKVHFTCSTFDLAKSEAGRCQSETDFLLIDGGNPTLNRRYCSGQNPDFMTDWSVLDVSFQSDESKAGLGFICQAVCTKFGEHPDEDQVQNVPNKRDMIEYANTLECGNTFDVSTLSQGQRVKFMSHPEFKISNYPDNFDCKYQIKRGSMCQEMRVQCMDFKLTTQSAILGVCQFEGDYLNFNGGPNSIMDKRYCADLKPNFTTSWHELNVHFHSDYHINSRGFECVLECISYKAPTKRSRGTSIRFIPCASTVDLAEYPHGETVTLKNHPQNDRCDFEVKLGDMCSRAEVVCSESMASDCSEKLEIRTNQNGQEKFCGKDIPTSTNVTDKTFQVSVTRNLLDQGQSFQCKVKCTEERMAMDKRSGVQGYEVTPCGAVENLSDRAFGEPVRMKSHPGFDGTSHYEDSTDCRFTFKMGEVCKEMTIQCPSFKLFGDDTICMDKVTIVEDESKPDKVFCGSNAPSVITTSPTVRFNFFSDDTVTDLGFECLAFCSGKVEQAHELISSDGNIAGSKAKRGDVEENKCECGQRNLLMRIISGSVTQQHEFPWQAGLVKTSEIQSGSFRPFCGGTLMNDQWVFTAAHCTDRHRYEPELLSVVLGEHDVTDRDESVLFISSAKEIIIHESYKRRWVDYDFSLIKLKKRIVFNNMNWYIRPICYPKQFPINPTRKAIVTGWGAMKSGDYANALNKVEVDIFNSTVCDERSHSLYTERMFCAGIDKGDKDSCQ</sequence>
<evidence type="ECO:0000259" key="4">
    <source>
        <dbReference type="PROSITE" id="PS01180"/>
    </source>
</evidence>
<organism evidence="6 7">
    <name type="scientific">Tigriopus californicus</name>
    <name type="common">Marine copepod</name>
    <dbReference type="NCBI Taxonomy" id="6832"/>
    <lineage>
        <taxon>Eukaryota</taxon>
        <taxon>Metazoa</taxon>
        <taxon>Ecdysozoa</taxon>
        <taxon>Arthropoda</taxon>
        <taxon>Crustacea</taxon>
        <taxon>Multicrustacea</taxon>
        <taxon>Hexanauplia</taxon>
        <taxon>Copepoda</taxon>
        <taxon>Harpacticoida</taxon>
        <taxon>Harpacticidae</taxon>
        <taxon>Tigriopus</taxon>
    </lineage>
</organism>
<dbReference type="Proteomes" id="UP000318571">
    <property type="component" value="Chromosome 3"/>
</dbReference>
<dbReference type="PRINTS" id="PR00722">
    <property type="entry name" value="CHYMOTRYPSIN"/>
</dbReference>
<dbReference type="FunFam" id="2.40.10.10:FF:000068">
    <property type="entry name" value="transmembrane protease serine 2"/>
    <property type="match status" value="1"/>
</dbReference>
<dbReference type="InterPro" id="IPR001314">
    <property type="entry name" value="Peptidase_S1A"/>
</dbReference>
<evidence type="ECO:0000259" key="5">
    <source>
        <dbReference type="PROSITE" id="PS50240"/>
    </source>
</evidence>
<comment type="caution">
    <text evidence="6">The sequence shown here is derived from an EMBL/GenBank/DDBJ whole genome shotgun (WGS) entry which is preliminary data.</text>
</comment>
<feature type="domain" description="CUB" evidence="4">
    <location>
        <begin position="180"/>
        <end position="304"/>
    </location>
</feature>
<dbReference type="CDD" id="cd00190">
    <property type="entry name" value="Tryp_SPc"/>
    <property type="match status" value="1"/>
</dbReference>
<dbReference type="PROSITE" id="PS50240">
    <property type="entry name" value="TRYPSIN_DOM"/>
    <property type="match status" value="1"/>
</dbReference>
<dbReference type="SUPFAM" id="SSF50494">
    <property type="entry name" value="Trypsin-like serine proteases"/>
    <property type="match status" value="1"/>
</dbReference>
<dbReference type="Pfam" id="PF00431">
    <property type="entry name" value="CUB"/>
    <property type="match status" value="3"/>
</dbReference>
<dbReference type="GO" id="GO:0006508">
    <property type="term" value="P:proteolysis"/>
    <property type="evidence" value="ECO:0007669"/>
    <property type="project" value="InterPro"/>
</dbReference>
<dbReference type="STRING" id="6832.A0A553P7V6"/>
<dbReference type="AlphaFoldDB" id="A0A553P7V6"/>
<proteinExistence type="predicted"/>
<comment type="caution">
    <text evidence="2">Lacks conserved residue(s) required for the propagation of feature annotation.</text>
</comment>
<evidence type="ECO:0000313" key="6">
    <source>
        <dbReference type="EMBL" id="TRY73762.1"/>
    </source>
</evidence>
<keyword evidence="3" id="KW-0732">Signal</keyword>
<evidence type="ECO:0008006" key="8">
    <source>
        <dbReference type="Google" id="ProtNLM"/>
    </source>
</evidence>
<dbReference type="InterPro" id="IPR000859">
    <property type="entry name" value="CUB_dom"/>
</dbReference>
<keyword evidence="7" id="KW-1185">Reference proteome</keyword>
<dbReference type="OMA" id="ANTLECG"/>
<dbReference type="InterPro" id="IPR035914">
    <property type="entry name" value="Sperma_CUB_dom_sf"/>
</dbReference>
<name>A0A553P7V6_TIGCA</name>
<reference evidence="6 7" key="1">
    <citation type="journal article" date="2018" name="Nat. Ecol. Evol.">
        <title>Genomic signatures of mitonuclear coevolution across populations of Tigriopus californicus.</title>
        <authorList>
            <person name="Barreto F.S."/>
            <person name="Watson E.T."/>
            <person name="Lima T.G."/>
            <person name="Willett C.S."/>
            <person name="Edmands S."/>
            <person name="Li W."/>
            <person name="Burton R.S."/>
        </authorList>
    </citation>
    <scope>NUCLEOTIDE SEQUENCE [LARGE SCALE GENOMIC DNA]</scope>
    <source>
        <strain evidence="6 7">San Diego</strain>
    </source>
</reference>
<dbReference type="InterPro" id="IPR009003">
    <property type="entry name" value="Peptidase_S1_PA"/>
</dbReference>
<evidence type="ECO:0000256" key="1">
    <source>
        <dbReference type="ARBA" id="ARBA00023157"/>
    </source>
</evidence>
<dbReference type="PANTHER" id="PTHR24252">
    <property type="entry name" value="ACROSIN-RELATED"/>
    <property type="match status" value="1"/>
</dbReference>
<dbReference type="CDD" id="cd00041">
    <property type="entry name" value="CUB"/>
    <property type="match status" value="1"/>
</dbReference>
<evidence type="ECO:0000256" key="3">
    <source>
        <dbReference type="SAM" id="SignalP"/>
    </source>
</evidence>
<dbReference type="Pfam" id="PF00089">
    <property type="entry name" value="Trypsin"/>
    <property type="match status" value="1"/>
</dbReference>
<dbReference type="Gene3D" id="2.40.10.10">
    <property type="entry name" value="Trypsin-like serine proteases"/>
    <property type="match status" value="1"/>
</dbReference>
<dbReference type="InterPro" id="IPR043504">
    <property type="entry name" value="Peptidase_S1_PA_chymotrypsin"/>
</dbReference>
<feature type="domain" description="CUB" evidence="4">
    <location>
        <begin position="448"/>
        <end position="566"/>
    </location>
</feature>
<feature type="non-terminal residue" evidence="6">
    <location>
        <position position="798"/>
    </location>
</feature>
<dbReference type="SMART" id="SM00020">
    <property type="entry name" value="Tryp_SPc"/>
    <property type="match status" value="1"/>
</dbReference>